<evidence type="ECO:0000313" key="5">
    <source>
        <dbReference type="EMBL" id="SIO11084.1"/>
    </source>
</evidence>
<gene>
    <name evidence="5" type="ORF">SAMN05443662_1499</name>
</gene>
<dbReference type="PANTHER" id="PTHR30546:SF23">
    <property type="entry name" value="FLAVOPROTEIN-LIKE PROTEIN YCP4-RELATED"/>
    <property type="match status" value="1"/>
</dbReference>
<evidence type="ECO:0000256" key="3">
    <source>
        <dbReference type="ARBA" id="ARBA00022643"/>
    </source>
</evidence>
<dbReference type="GO" id="GO:0003955">
    <property type="term" value="F:NAD(P)H dehydrogenase (quinone) activity"/>
    <property type="evidence" value="ECO:0007669"/>
    <property type="project" value="TreeGrafter"/>
</dbReference>
<dbReference type="GO" id="GO:0009055">
    <property type="term" value="F:electron transfer activity"/>
    <property type="evidence" value="ECO:0007669"/>
    <property type="project" value="InterPro"/>
</dbReference>
<dbReference type="Gene3D" id="3.40.50.360">
    <property type="match status" value="1"/>
</dbReference>
<dbReference type="PANTHER" id="PTHR30546">
    <property type="entry name" value="FLAVODOXIN-RELATED PROTEIN WRBA-RELATED"/>
    <property type="match status" value="1"/>
</dbReference>
<evidence type="ECO:0000256" key="2">
    <source>
        <dbReference type="ARBA" id="ARBA00022630"/>
    </source>
</evidence>
<dbReference type="Proteomes" id="UP000198461">
    <property type="component" value="Unassembled WGS sequence"/>
</dbReference>
<dbReference type="InterPro" id="IPR001226">
    <property type="entry name" value="Flavodoxin_CS"/>
</dbReference>
<evidence type="ECO:0000256" key="1">
    <source>
        <dbReference type="ARBA" id="ARBA00001917"/>
    </source>
</evidence>
<organism evidence="5 6">
    <name type="scientific">Sulfurivirga caldicuralii</name>
    <dbReference type="NCBI Taxonomy" id="364032"/>
    <lineage>
        <taxon>Bacteria</taxon>
        <taxon>Pseudomonadati</taxon>
        <taxon>Pseudomonadota</taxon>
        <taxon>Gammaproteobacteria</taxon>
        <taxon>Thiotrichales</taxon>
        <taxon>Piscirickettsiaceae</taxon>
        <taxon>Sulfurivirga</taxon>
    </lineage>
</organism>
<protein>
    <submittedName>
        <fullName evidence="5">Multimeric flavodoxin WrbA</fullName>
    </submittedName>
</protein>
<accession>A0A1N6GU27</accession>
<dbReference type="EMBL" id="FSRE01000003">
    <property type="protein sequence ID" value="SIO11084.1"/>
    <property type="molecule type" value="Genomic_DNA"/>
</dbReference>
<dbReference type="SUPFAM" id="SSF52218">
    <property type="entry name" value="Flavoproteins"/>
    <property type="match status" value="1"/>
</dbReference>
<dbReference type="RefSeq" id="WP_074201748.1">
    <property type="nucleotide sequence ID" value="NZ_FSRE01000003.1"/>
</dbReference>
<dbReference type="InterPro" id="IPR008254">
    <property type="entry name" value="Flavodoxin/NO_synth"/>
</dbReference>
<dbReference type="Pfam" id="PF03358">
    <property type="entry name" value="FMN_red"/>
    <property type="match status" value="1"/>
</dbReference>
<dbReference type="PROSITE" id="PS50902">
    <property type="entry name" value="FLAVODOXIN_LIKE"/>
    <property type="match status" value="1"/>
</dbReference>
<reference evidence="5 6" key="1">
    <citation type="submission" date="2016-11" db="EMBL/GenBank/DDBJ databases">
        <authorList>
            <person name="Jaros S."/>
            <person name="Januszkiewicz K."/>
            <person name="Wedrychowicz H."/>
        </authorList>
    </citation>
    <scope>NUCLEOTIDE SEQUENCE [LARGE SCALE GENOMIC DNA]</scope>
    <source>
        <strain evidence="5 6">DSM 17737</strain>
    </source>
</reference>
<keyword evidence="6" id="KW-1185">Reference proteome</keyword>
<name>A0A1N6GU27_9GAMM</name>
<dbReference type="AlphaFoldDB" id="A0A1N6GU27"/>
<feature type="domain" description="Flavodoxin-like" evidence="4">
    <location>
        <begin position="4"/>
        <end position="178"/>
    </location>
</feature>
<dbReference type="OrthoDB" id="9801479at2"/>
<dbReference type="GO" id="GO:0010181">
    <property type="term" value="F:FMN binding"/>
    <property type="evidence" value="ECO:0007669"/>
    <property type="project" value="InterPro"/>
</dbReference>
<dbReference type="InterPro" id="IPR005025">
    <property type="entry name" value="FMN_Rdtase-like_dom"/>
</dbReference>
<keyword evidence="3" id="KW-0288">FMN</keyword>
<comment type="cofactor">
    <cofactor evidence="1">
        <name>FMN</name>
        <dbReference type="ChEBI" id="CHEBI:58210"/>
    </cofactor>
</comment>
<evidence type="ECO:0000259" key="4">
    <source>
        <dbReference type="PROSITE" id="PS50902"/>
    </source>
</evidence>
<evidence type="ECO:0000313" key="6">
    <source>
        <dbReference type="Proteomes" id="UP000198461"/>
    </source>
</evidence>
<dbReference type="InterPro" id="IPR029039">
    <property type="entry name" value="Flavoprotein-like_sf"/>
</dbReference>
<keyword evidence="2" id="KW-0285">Flavoprotein</keyword>
<dbReference type="GO" id="GO:0016020">
    <property type="term" value="C:membrane"/>
    <property type="evidence" value="ECO:0007669"/>
    <property type="project" value="TreeGrafter"/>
</dbReference>
<sequence>MKHVEIVYHSGYGHTATLAEAVQTGAARVEGIEVNLQPVEALDWDRLDAADAIIFGSPTYMGSVSAPFKAFMDQTSHRWFERKWCNKLAAGFACSASWSGDKLNTLIQMAIFAVQHGMIWVGLDVLPGYNSSKGTPQDLNRVGSYLGAMAQANNDEGPDVAPPQADRETAALLGERVARATLAWRGL</sequence>
<proteinExistence type="predicted"/>
<dbReference type="PROSITE" id="PS00201">
    <property type="entry name" value="FLAVODOXIN"/>
    <property type="match status" value="1"/>
</dbReference>
<dbReference type="STRING" id="364032.SAMN05443662_1499"/>